<dbReference type="InterPro" id="IPR029063">
    <property type="entry name" value="SAM-dependent_MTases_sf"/>
</dbReference>
<evidence type="ECO:0000313" key="2">
    <source>
        <dbReference type="EMBL" id="MFC1850233.1"/>
    </source>
</evidence>
<dbReference type="PANTHER" id="PTHR34203:SF15">
    <property type="entry name" value="SLL1173 PROTEIN"/>
    <property type="match status" value="1"/>
</dbReference>
<evidence type="ECO:0000259" key="1">
    <source>
        <dbReference type="Pfam" id="PF05050"/>
    </source>
</evidence>
<organism evidence="2 3">
    <name type="scientific">candidate division CSSED10-310 bacterium</name>
    <dbReference type="NCBI Taxonomy" id="2855610"/>
    <lineage>
        <taxon>Bacteria</taxon>
        <taxon>Bacteria division CSSED10-310</taxon>
    </lineage>
</organism>
<dbReference type="EMBL" id="JBHPBY010000085">
    <property type="protein sequence ID" value="MFC1850233.1"/>
    <property type="molecule type" value="Genomic_DNA"/>
</dbReference>
<sequence length="298" mass="34242">MSPRTLVLVKRFMWRFKEAFKRRLYRLHPRSIYWRHHLRTRPDEPLTATIDHDLKARVWPGDVLGESLYVRGYFEQQETKFVKQILKPGMVFIDVGANMGYYSLLAAKLVGQAGQVHSFEPNPRMFQELTYNVELNGFSNISLNSQALADKPGQARLSRYDKGEEVYCSLSNSSYPGAEIIGYDDVSVQTLDNYINKNGIDKVDLIKIDVEGAELMVLQGAQNLLSDSRKLIVMLEFDQRLCDAFDYTVNDILQTLEEYDFKVYTLSDGLFEHVSETTDIHRLCSVNFAATNASFSYE</sequence>
<accession>A0ABV6YVM8</accession>
<dbReference type="InterPro" id="IPR052514">
    <property type="entry name" value="SAM-dependent_MTase"/>
</dbReference>
<dbReference type="PANTHER" id="PTHR34203">
    <property type="entry name" value="METHYLTRANSFERASE, FKBM FAMILY PROTEIN"/>
    <property type="match status" value="1"/>
</dbReference>
<dbReference type="SUPFAM" id="SSF53335">
    <property type="entry name" value="S-adenosyl-L-methionine-dependent methyltransferases"/>
    <property type="match status" value="1"/>
</dbReference>
<dbReference type="InterPro" id="IPR006342">
    <property type="entry name" value="FkbM_mtfrase"/>
</dbReference>
<dbReference type="GO" id="GO:0032259">
    <property type="term" value="P:methylation"/>
    <property type="evidence" value="ECO:0007669"/>
    <property type="project" value="UniProtKB-KW"/>
</dbReference>
<comment type="caution">
    <text evidence="2">The sequence shown here is derived from an EMBL/GenBank/DDBJ whole genome shotgun (WGS) entry which is preliminary data.</text>
</comment>
<gene>
    <name evidence="2" type="ORF">ACFL27_08585</name>
</gene>
<dbReference type="Pfam" id="PF05050">
    <property type="entry name" value="Methyltransf_21"/>
    <property type="match status" value="1"/>
</dbReference>
<evidence type="ECO:0000313" key="3">
    <source>
        <dbReference type="Proteomes" id="UP001594351"/>
    </source>
</evidence>
<dbReference type="EC" id="2.1.1.-" evidence="2"/>
<keyword evidence="2" id="KW-0808">Transferase</keyword>
<dbReference type="GO" id="GO:0008168">
    <property type="term" value="F:methyltransferase activity"/>
    <property type="evidence" value="ECO:0007669"/>
    <property type="project" value="UniProtKB-KW"/>
</dbReference>
<dbReference type="Gene3D" id="3.40.50.150">
    <property type="entry name" value="Vaccinia Virus protein VP39"/>
    <property type="match status" value="1"/>
</dbReference>
<keyword evidence="2" id="KW-0489">Methyltransferase</keyword>
<name>A0ABV6YVM8_UNCC1</name>
<proteinExistence type="predicted"/>
<protein>
    <submittedName>
        <fullName evidence="2">FkbM family methyltransferase</fullName>
        <ecNumber evidence="2">2.1.1.-</ecNumber>
    </submittedName>
</protein>
<reference evidence="2 3" key="1">
    <citation type="submission" date="2024-09" db="EMBL/GenBank/DDBJ databases">
        <title>Laminarin stimulates single cell rates of sulfate reduction while oxygen inhibits transcriptomic activity in coastal marine sediment.</title>
        <authorList>
            <person name="Lindsay M."/>
            <person name="Orcutt B."/>
            <person name="Emerson D."/>
            <person name="Stepanauskas R."/>
            <person name="D'Angelo T."/>
        </authorList>
    </citation>
    <scope>NUCLEOTIDE SEQUENCE [LARGE SCALE GENOMIC DNA]</scope>
    <source>
        <strain evidence="2">SAG AM-311-K15</strain>
    </source>
</reference>
<dbReference type="Proteomes" id="UP001594351">
    <property type="component" value="Unassembled WGS sequence"/>
</dbReference>
<feature type="domain" description="Methyltransferase FkbM" evidence="1">
    <location>
        <begin position="94"/>
        <end position="263"/>
    </location>
</feature>
<keyword evidence="3" id="KW-1185">Reference proteome</keyword>
<dbReference type="NCBIfam" id="TIGR01444">
    <property type="entry name" value="fkbM_fam"/>
    <property type="match status" value="1"/>
</dbReference>